<keyword evidence="3" id="KW-1185">Reference proteome</keyword>
<dbReference type="Proteomes" id="UP001595953">
    <property type="component" value="Unassembled WGS sequence"/>
</dbReference>
<dbReference type="RefSeq" id="WP_387963765.1">
    <property type="nucleotide sequence ID" value="NZ_JBHSGP010000014.1"/>
</dbReference>
<proteinExistence type="predicted"/>
<feature type="transmembrane region" description="Helical" evidence="1">
    <location>
        <begin position="160"/>
        <end position="180"/>
    </location>
</feature>
<comment type="caution">
    <text evidence="2">The sequence shown here is derived from an EMBL/GenBank/DDBJ whole genome shotgun (WGS) entry which is preliminary data.</text>
</comment>
<keyword evidence="1" id="KW-0812">Transmembrane</keyword>
<feature type="transmembrane region" description="Helical" evidence="1">
    <location>
        <begin position="377"/>
        <end position="393"/>
    </location>
</feature>
<feature type="transmembrane region" description="Helical" evidence="1">
    <location>
        <begin position="348"/>
        <end position="368"/>
    </location>
</feature>
<evidence type="ECO:0008006" key="4">
    <source>
        <dbReference type="Google" id="ProtNLM"/>
    </source>
</evidence>
<evidence type="ECO:0000313" key="2">
    <source>
        <dbReference type="EMBL" id="MFC4722878.1"/>
    </source>
</evidence>
<gene>
    <name evidence="2" type="ORF">ACFO5O_11135</name>
</gene>
<evidence type="ECO:0000313" key="3">
    <source>
        <dbReference type="Proteomes" id="UP001595953"/>
    </source>
</evidence>
<reference evidence="3" key="1">
    <citation type="journal article" date="2019" name="Int. J. Syst. Evol. Microbiol.">
        <title>The Global Catalogue of Microorganisms (GCM) 10K type strain sequencing project: providing services to taxonomists for standard genome sequencing and annotation.</title>
        <authorList>
            <consortium name="The Broad Institute Genomics Platform"/>
            <consortium name="The Broad Institute Genome Sequencing Center for Infectious Disease"/>
            <person name="Wu L."/>
            <person name="Ma J."/>
        </authorList>
    </citation>
    <scope>NUCLEOTIDE SEQUENCE [LARGE SCALE GENOMIC DNA]</scope>
    <source>
        <strain evidence="3">CCUG 63682</strain>
    </source>
</reference>
<feature type="transmembrane region" description="Helical" evidence="1">
    <location>
        <begin position="54"/>
        <end position="71"/>
    </location>
</feature>
<organism evidence="2 3">
    <name type="scientific">Geojedonia litorea</name>
    <dbReference type="NCBI Taxonomy" id="1268269"/>
    <lineage>
        <taxon>Bacteria</taxon>
        <taxon>Pseudomonadati</taxon>
        <taxon>Bacteroidota</taxon>
        <taxon>Flavobacteriia</taxon>
        <taxon>Flavobacteriales</taxon>
        <taxon>Flavobacteriaceae</taxon>
        <taxon>Geojedonia</taxon>
    </lineage>
</organism>
<keyword evidence="1" id="KW-1133">Transmembrane helix</keyword>
<name>A0ABV9N7K3_9FLAO</name>
<feature type="transmembrane region" description="Helical" evidence="1">
    <location>
        <begin position="78"/>
        <end position="95"/>
    </location>
</feature>
<protein>
    <recommendedName>
        <fullName evidence="4">O-Antigen ligase</fullName>
    </recommendedName>
</protein>
<keyword evidence="1" id="KW-0472">Membrane</keyword>
<feature type="transmembrane region" description="Helical" evidence="1">
    <location>
        <begin position="12"/>
        <end position="42"/>
    </location>
</feature>
<accession>A0ABV9N7K3</accession>
<sequence length="424" mass="48998">MKIRKEKLQAFLFFVFLIISSLSSPIIQIGLLMIFGTGYFLIYHKLFKIDFKNTYYLSIILLSSIQFLLFFKEDYGINYIVNTGLIVFLIGISFVNSNVVSFATRTVSKDYLEKVLLLFFKINIAIMIYQYLYMCIDVMSINPFSSLKYFMSAGDFMKGIFPNSSVNMLIMSFFLIYFVSLKMWKYFVIATIAVLSTTYMSGIVLFLLALMIYGFSFFSFSNKIKSVVVLILLFVGFNAVSPNNVQYAKNILFDKINSKTDPARKIVSLEQTLGNWIDSPTTFLVGNGGGKFSSRVAFTTGGEYVSWFPESLIYKSNDFENNHFKLWNTKVLSRGYSDGTANQPFSHYNFIVGEFGLIGILLFLIYLYRPIKLFNKSKFISILLIIMLCYFLLDYWFEYFSVIIFFELFMGIYLKENEASKITV</sequence>
<evidence type="ECO:0000256" key="1">
    <source>
        <dbReference type="SAM" id="Phobius"/>
    </source>
</evidence>
<feature type="transmembrane region" description="Helical" evidence="1">
    <location>
        <begin position="115"/>
        <end position="139"/>
    </location>
</feature>
<dbReference type="EMBL" id="JBHSGP010000014">
    <property type="protein sequence ID" value="MFC4722878.1"/>
    <property type="molecule type" value="Genomic_DNA"/>
</dbReference>
<feature type="transmembrane region" description="Helical" evidence="1">
    <location>
        <begin position="186"/>
        <end position="215"/>
    </location>
</feature>